<dbReference type="EMBL" id="JACHIJ010000001">
    <property type="protein sequence ID" value="MBB5050104.1"/>
    <property type="molecule type" value="Genomic_DNA"/>
</dbReference>
<dbReference type="Gene3D" id="3.40.50.12780">
    <property type="entry name" value="N-terminal domain of ligase-like"/>
    <property type="match status" value="1"/>
</dbReference>
<gene>
    <name evidence="2" type="ORF">HNQ36_000052</name>
</gene>
<dbReference type="InterPro" id="IPR042099">
    <property type="entry name" value="ANL_N_sf"/>
</dbReference>
<dbReference type="Proteomes" id="UP000521227">
    <property type="component" value="Unassembled WGS sequence"/>
</dbReference>
<evidence type="ECO:0000313" key="2">
    <source>
        <dbReference type="EMBL" id="MBB5050104.1"/>
    </source>
</evidence>
<dbReference type="AlphaFoldDB" id="A0A840MUJ7"/>
<dbReference type="InterPro" id="IPR000873">
    <property type="entry name" value="AMP-dep_synth/lig_dom"/>
</dbReference>
<evidence type="ECO:0000313" key="3">
    <source>
        <dbReference type="Proteomes" id="UP000521227"/>
    </source>
</evidence>
<sequence length="511" mass="53777">MSETLQTAPSSAATSSGTALTLDDLFRRTVLRQPDAVALIDPPNKQRITGDAPRQLTFAQADQAISGIAARFVEAGLPPGSIIAVQMPNTIEFVVTVMAALRAGLVVALLPQLWRQSELTIALNRIGARAIAGVSRIEIVDHGELALHAAAEAFSIRQVFGFGHDLPEGMTPLEITTSGMNGWLSPTLPDARRPAIISFDVTPDGFRAIPRNHLQLISGGLAVFLEAGLPQGARLLSSIAPASFGGFASTVVTWLLSGGSLALHHPADLQILEQQIVDDHHDTLIVPGPLALRLAESGTLARPQVAIRHVIGLWRTPDRVTASNDWEDTGTTLTDIYLFGEIGLFGARRLEDGAAAPITPGPFGAPRGAASSKTIGEIIVTPKATLALRGAMVPVAAYRISSEDSLAETPVLDYVDTGYAAHVDRATGAIGITAPPVGIVGVGGYRFLSQDLDAWAKRLTAGAMLTALPDQLNGFRLAGRAGDNSRAREALGELGLNPLMVEAFRDRSSGT</sequence>
<dbReference type="Pfam" id="PF00501">
    <property type="entry name" value="AMP-binding"/>
    <property type="match status" value="1"/>
</dbReference>
<accession>A0A840MUJ7</accession>
<dbReference type="SUPFAM" id="SSF56801">
    <property type="entry name" value="Acetyl-CoA synthetase-like"/>
    <property type="match status" value="1"/>
</dbReference>
<proteinExistence type="predicted"/>
<dbReference type="PANTHER" id="PTHR43767">
    <property type="entry name" value="LONG-CHAIN-FATTY-ACID--COA LIGASE"/>
    <property type="match status" value="1"/>
</dbReference>
<dbReference type="PANTHER" id="PTHR43767:SF1">
    <property type="entry name" value="NONRIBOSOMAL PEPTIDE SYNTHASE PES1 (EUROFUNG)-RELATED"/>
    <property type="match status" value="1"/>
</dbReference>
<evidence type="ECO:0000259" key="1">
    <source>
        <dbReference type="Pfam" id="PF00501"/>
    </source>
</evidence>
<comment type="caution">
    <text evidence="2">The sequence shown here is derived from an EMBL/GenBank/DDBJ whole genome shotgun (WGS) entry which is preliminary data.</text>
</comment>
<dbReference type="InterPro" id="IPR050237">
    <property type="entry name" value="ATP-dep_AMP-bd_enzyme"/>
</dbReference>
<organism evidence="2 3">
    <name type="scientific">Afipia massiliensis</name>
    <dbReference type="NCBI Taxonomy" id="211460"/>
    <lineage>
        <taxon>Bacteria</taxon>
        <taxon>Pseudomonadati</taxon>
        <taxon>Pseudomonadota</taxon>
        <taxon>Alphaproteobacteria</taxon>
        <taxon>Hyphomicrobiales</taxon>
        <taxon>Nitrobacteraceae</taxon>
        <taxon>Afipia</taxon>
    </lineage>
</organism>
<feature type="domain" description="AMP-dependent synthetase/ligase" evidence="1">
    <location>
        <begin position="26"/>
        <end position="133"/>
    </location>
</feature>
<reference evidence="2 3" key="1">
    <citation type="submission" date="2020-08" db="EMBL/GenBank/DDBJ databases">
        <title>Genomic Encyclopedia of Type Strains, Phase IV (KMG-IV): sequencing the most valuable type-strain genomes for metagenomic binning, comparative biology and taxonomic classification.</title>
        <authorList>
            <person name="Goeker M."/>
        </authorList>
    </citation>
    <scope>NUCLEOTIDE SEQUENCE [LARGE SCALE GENOMIC DNA]</scope>
    <source>
        <strain evidence="2 3">DSM 17498</strain>
    </source>
</reference>
<protein>
    <recommendedName>
        <fullName evidence="1">AMP-dependent synthetase/ligase domain-containing protein</fullName>
    </recommendedName>
</protein>
<name>A0A840MUJ7_9BRAD</name>